<gene>
    <name evidence="2" type="ORF">UMC4404_04061</name>
</gene>
<keyword evidence="1" id="KW-1133">Transmembrane helix</keyword>
<feature type="transmembrane region" description="Helical" evidence="1">
    <location>
        <begin position="31"/>
        <end position="53"/>
    </location>
</feature>
<feature type="transmembrane region" description="Helical" evidence="1">
    <location>
        <begin position="93"/>
        <end position="110"/>
    </location>
</feature>
<accession>A0A9P1KYD2</accession>
<evidence type="ECO:0000256" key="1">
    <source>
        <dbReference type="SAM" id="Phobius"/>
    </source>
</evidence>
<dbReference type="EMBL" id="CDNY01000003">
    <property type="protein sequence ID" value="CEO32426.1"/>
    <property type="molecule type" value="Genomic_DNA"/>
</dbReference>
<comment type="caution">
    <text evidence="2">The sequence shown here is derived from an EMBL/GenBank/DDBJ whole genome shotgun (WGS) entry which is preliminary data.</text>
</comment>
<keyword evidence="1" id="KW-0472">Membrane</keyword>
<dbReference type="Proteomes" id="UP000049685">
    <property type="component" value="Unassembled WGS sequence"/>
</dbReference>
<keyword evidence="1" id="KW-0812">Transmembrane</keyword>
<sequence length="131" mass="15214">MKSCTSRFFTILAQCLVVFMIYGVFTASRDISVWILSVLGISFLFAYSLAIVYPKLVNKFGERHFKLILFFQNLILSTVLFIVASMLGYVTSYISFLIEYILIALITYYINKTIYIKEINDLNEFIQNAKR</sequence>
<evidence type="ECO:0000313" key="3">
    <source>
        <dbReference type="Proteomes" id="UP000049685"/>
    </source>
</evidence>
<name>A0A9P1KYD2_PARSO</name>
<feature type="transmembrane region" description="Helical" evidence="1">
    <location>
        <begin position="65"/>
        <end position="87"/>
    </location>
</feature>
<proteinExistence type="predicted"/>
<dbReference type="AlphaFoldDB" id="A0A9P1KYD2"/>
<evidence type="ECO:0000313" key="2">
    <source>
        <dbReference type="EMBL" id="CEO32426.1"/>
    </source>
</evidence>
<protein>
    <recommendedName>
        <fullName evidence="4">DUF3021 family protein</fullName>
    </recommendedName>
</protein>
<evidence type="ECO:0008006" key="4">
    <source>
        <dbReference type="Google" id="ProtNLM"/>
    </source>
</evidence>
<feature type="transmembrane region" description="Helical" evidence="1">
    <location>
        <begin position="7"/>
        <end position="25"/>
    </location>
</feature>
<dbReference type="RefSeq" id="WP_055332272.1">
    <property type="nucleotide sequence ID" value="NZ_CDNY01000003.1"/>
</dbReference>
<reference evidence="3" key="1">
    <citation type="submission" date="2015-01" db="EMBL/GenBank/DDBJ databases">
        <authorList>
            <person name="Aslett A.Martin."/>
            <person name="De Silva Nishadi"/>
        </authorList>
    </citation>
    <scope>NUCLEOTIDE SEQUENCE [LARGE SCALE GENOMIC DNA]</scope>
    <source>
        <strain evidence="3">UMC4404</strain>
    </source>
</reference>
<organism evidence="2 3">
    <name type="scientific">Paraclostridium sordellii</name>
    <name type="common">Clostridium sordellii</name>
    <dbReference type="NCBI Taxonomy" id="1505"/>
    <lineage>
        <taxon>Bacteria</taxon>
        <taxon>Bacillati</taxon>
        <taxon>Bacillota</taxon>
        <taxon>Clostridia</taxon>
        <taxon>Peptostreptococcales</taxon>
        <taxon>Peptostreptococcaceae</taxon>
        <taxon>Paraclostridium</taxon>
    </lineage>
</organism>